<reference evidence="4" key="1">
    <citation type="journal article" date="2019" name="Int. J. Syst. Evol. Microbiol.">
        <title>The Global Catalogue of Microorganisms (GCM) 10K type strain sequencing project: providing services to taxonomists for standard genome sequencing and annotation.</title>
        <authorList>
            <consortium name="The Broad Institute Genomics Platform"/>
            <consortium name="The Broad Institute Genome Sequencing Center for Infectious Disease"/>
            <person name="Wu L."/>
            <person name="Ma J."/>
        </authorList>
    </citation>
    <scope>NUCLEOTIDE SEQUENCE [LARGE SCALE GENOMIC DNA]</scope>
    <source>
        <strain evidence="4">JCM 9092</strain>
    </source>
</reference>
<dbReference type="PANTHER" id="PTHR11487:SF0">
    <property type="entry name" value="S-ACYL FATTY ACID SYNTHASE THIOESTERASE, MEDIUM CHAIN"/>
    <property type="match status" value="1"/>
</dbReference>
<dbReference type="Proteomes" id="UP001501637">
    <property type="component" value="Unassembled WGS sequence"/>
</dbReference>
<protein>
    <submittedName>
        <fullName evidence="3">Alpha/beta fold hydrolase</fullName>
    </submittedName>
</protein>
<evidence type="ECO:0000256" key="1">
    <source>
        <dbReference type="ARBA" id="ARBA00007169"/>
    </source>
</evidence>
<sequence>MTELATTAASVIRPRPVDDPELRLFLLHHAGGSHLAYRDWAPRFPASWDICLLEAPGRGSLSQLPAHATAPGLSAHFLDAVAPRLDVPFALFGHSMGALIAYEMTQQLAERFLPEPAWLGISSCEAPFEPAADAGPPLYTLPSPQLRDALAAMGGLPPAIIEDDDIWQLYEPRLRADFQVVGEWHPRRAGADRIAVPCSLFGGEDDAVVTPGHLMEWAAGADQLIGQHLFAGAHFYFDGLADAVVAQIVEEIDTALPGTASW</sequence>
<dbReference type="Pfam" id="PF00975">
    <property type="entry name" value="Thioesterase"/>
    <property type="match status" value="1"/>
</dbReference>
<proteinExistence type="inferred from homology"/>
<dbReference type="RefSeq" id="WP_344528841.1">
    <property type="nucleotide sequence ID" value="NZ_BAAAUG010000177.1"/>
</dbReference>
<dbReference type="InterPro" id="IPR029058">
    <property type="entry name" value="AB_hydrolase_fold"/>
</dbReference>
<gene>
    <name evidence="3" type="ORF">GCM10010449_73850</name>
</gene>
<feature type="domain" description="Thioesterase" evidence="2">
    <location>
        <begin position="23"/>
        <end position="252"/>
    </location>
</feature>
<accession>A0ABP6NH47</accession>
<organism evidence="3 4">
    <name type="scientific">Streptomyces rectiviolaceus</name>
    <dbReference type="NCBI Taxonomy" id="332591"/>
    <lineage>
        <taxon>Bacteria</taxon>
        <taxon>Bacillati</taxon>
        <taxon>Actinomycetota</taxon>
        <taxon>Actinomycetes</taxon>
        <taxon>Kitasatosporales</taxon>
        <taxon>Streptomycetaceae</taxon>
        <taxon>Streptomyces</taxon>
    </lineage>
</organism>
<evidence type="ECO:0000313" key="3">
    <source>
        <dbReference type="EMBL" id="GAA3143519.1"/>
    </source>
</evidence>
<evidence type="ECO:0000259" key="2">
    <source>
        <dbReference type="Pfam" id="PF00975"/>
    </source>
</evidence>
<dbReference type="SUPFAM" id="SSF53474">
    <property type="entry name" value="alpha/beta-Hydrolases"/>
    <property type="match status" value="1"/>
</dbReference>
<keyword evidence="3" id="KW-0378">Hydrolase</keyword>
<keyword evidence="4" id="KW-1185">Reference proteome</keyword>
<dbReference type="Gene3D" id="3.40.50.1820">
    <property type="entry name" value="alpha/beta hydrolase"/>
    <property type="match status" value="1"/>
</dbReference>
<evidence type="ECO:0000313" key="4">
    <source>
        <dbReference type="Proteomes" id="UP001501637"/>
    </source>
</evidence>
<dbReference type="GO" id="GO:0016787">
    <property type="term" value="F:hydrolase activity"/>
    <property type="evidence" value="ECO:0007669"/>
    <property type="project" value="UniProtKB-KW"/>
</dbReference>
<dbReference type="PANTHER" id="PTHR11487">
    <property type="entry name" value="THIOESTERASE"/>
    <property type="match status" value="1"/>
</dbReference>
<dbReference type="InterPro" id="IPR001031">
    <property type="entry name" value="Thioesterase"/>
</dbReference>
<dbReference type="EMBL" id="BAAAUG010000177">
    <property type="protein sequence ID" value="GAA3143519.1"/>
    <property type="molecule type" value="Genomic_DNA"/>
</dbReference>
<name>A0ABP6NH47_9ACTN</name>
<comment type="caution">
    <text evidence="3">The sequence shown here is derived from an EMBL/GenBank/DDBJ whole genome shotgun (WGS) entry which is preliminary data.</text>
</comment>
<comment type="similarity">
    <text evidence="1">Belongs to the thioesterase family.</text>
</comment>
<dbReference type="InterPro" id="IPR012223">
    <property type="entry name" value="TEII"/>
</dbReference>